<accession>A0AAP5BE32</accession>
<dbReference type="Proteomes" id="UP001242288">
    <property type="component" value="Unassembled WGS sequence"/>
</dbReference>
<keyword evidence="4" id="KW-1185">Reference proteome</keyword>
<keyword evidence="1" id="KW-0472">Membrane</keyword>
<dbReference type="RefSeq" id="WP_266258448.1">
    <property type="nucleotide sequence ID" value="NZ_JAMXWF010000011.1"/>
</dbReference>
<keyword evidence="1" id="KW-1133">Transmembrane helix</keyword>
<gene>
    <name evidence="3" type="ORF">NIE36_16140</name>
    <name evidence="2" type="ORF">OSB80_16180</name>
</gene>
<evidence type="ECO:0000313" key="5">
    <source>
        <dbReference type="Proteomes" id="UP001242288"/>
    </source>
</evidence>
<evidence type="ECO:0000313" key="4">
    <source>
        <dbReference type="Proteomes" id="UP001209412"/>
    </source>
</evidence>
<keyword evidence="1" id="KW-0812">Transmembrane</keyword>
<name>A0AAP5BE32_9BURK</name>
<reference evidence="3" key="1">
    <citation type="submission" date="2022-06" db="EMBL/GenBank/DDBJ databases">
        <title>PHB producers.</title>
        <authorList>
            <person name="Besaury L."/>
        </authorList>
    </citation>
    <scope>NUCLEOTIDE SEQUENCE</scope>
    <source>
        <strain evidence="3 4">SEWS6</strain>
    </source>
</reference>
<feature type="transmembrane region" description="Helical" evidence="1">
    <location>
        <begin position="179"/>
        <end position="201"/>
    </location>
</feature>
<evidence type="ECO:0000256" key="1">
    <source>
        <dbReference type="SAM" id="Phobius"/>
    </source>
</evidence>
<proteinExistence type="predicted"/>
<evidence type="ECO:0000313" key="3">
    <source>
        <dbReference type="EMBL" id="MDQ6408720.1"/>
    </source>
</evidence>
<organism evidence="3 5">
    <name type="scientific">Paraburkholderia madseniana</name>
    <dbReference type="NCBI Taxonomy" id="2599607"/>
    <lineage>
        <taxon>Bacteria</taxon>
        <taxon>Pseudomonadati</taxon>
        <taxon>Pseudomonadota</taxon>
        <taxon>Betaproteobacteria</taxon>
        <taxon>Burkholderiales</taxon>
        <taxon>Burkholderiaceae</taxon>
        <taxon>Paraburkholderia</taxon>
    </lineage>
</organism>
<dbReference type="Proteomes" id="UP001209412">
    <property type="component" value="Unassembled WGS sequence"/>
</dbReference>
<sequence>MKQGTASTVWLTVGLALFYFLFNAVAGAQGWPFNLPGIKFEGFDHYAIALVATPIGLAVLSVLLWIGAGYARRSDSKSLKQRLPVPFKLGDPDSAFLHAAQLGAFVAFPAIALVSLYIKYLGGQFCRHAQTGGTGCGAAGYITAGVNWQHFAYVPFGMASKADEFIYQGKATYWPFWEAIGITAMWLLFVVALAWFLIAVFRSPATR</sequence>
<feature type="transmembrane region" description="Helical" evidence="1">
    <location>
        <begin position="46"/>
        <end position="71"/>
    </location>
</feature>
<protein>
    <submittedName>
        <fullName evidence="3">Uncharacterized protein</fullName>
    </submittedName>
</protein>
<evidence type="ECO:0000313" key="2">
    <source>
        <dbReference type="EMBL" id="MCX4146894.1"/>
    </source>
</evidence>
<dbReference type="EMBL" id="JAPKHW010000011">
    <property type="protein sequence ID" value="MCX4146894.1"/>
    <property type="molecule type" value="Genomic_DNA"/>
</dbReference>
<comment type="caution">
    <text evidence="3">The sequence shown here is derived from an EMBL/GenBank/DDBJ whole genome shotgun (WGS) entry which is preliminary data.</text>
</comment>
<feature type="transmembrane region" description="Helical" evidence="1">
    <location>
        <begin position="95"/>
        <end position="118"/>
    </location>
</feature>
<dbReference type="EMBL" id="JAMXWF010000011">
    <property type="protein sequence ID" value="MDQ6408720.1"/>
    <property type="molecule type" value="Genomic_DNA"/>
</dbReference>
<dbReference type="AlphaFoldDB" id="A0AAP5BE32"/>